<dbReference type="PIRSF" id="PIRSF000429">
    <property type="entry name" value="Ac-CoA_Ac_transf"/>
    <property type="match status" value="1"/>
</dbReference>
<keyword evidence="9" id="KW-1185">Reference proteome</keyword>
<dbReference type="Gene3D" id="3.40.47.10">
    <property type="match status" value="2"/>
</dbReference>
<gene>
    <name evidence="8" type="ORF">H9Q10_08505</name>
</gene>
<evidence type="ECO:0000313" key="8">
    <source>
        <dbReference type="EMBL" id="MBH5329707.1"/>
    </source>
</evidence>
<dbReference type="InterPro" id="IPR020613">
    <property type="entry name" value="Thiolase_CS"/>
</dbReference>
<dbReference type="PANTHER" id="PTHR43853:SF3">
    <property type="entry name" value="ACETYL-COA C-ACETYLTRANSFERASE YHFS-RELATED"/>
    <property type="match status" value="1"/>
</dbReference>
<evidence type="ECO:0000259" key="7">
    <source>
        <dbReference type="Pfam" id="PF02803"/>
    </source>
</evidence>
<keyword evidence="3 5" id="KW-0808">Transferase</keyword>
<feature type="domain" description="Thiolase N-terminal" evidence="6">
    <location>
        <begin position="5"/>
        <end position="256"/>
    </location>
</feature>
<dbReference type="PROSITE" id="PS00098">
    <property type="entry name" value="THIOLASE_1"/>
    <property type="match status" value="1"/>
</dbReference>
<dbReference type="RefSeq" id="WP_197903539.1">
    <property type="nucleotide sequence ID" value="NZ_JACSGR010000006.1"/>
</dbReference>
<evidence type="ECO:0000256" key="4">
    <source>
        <dbReference type="ARBA" id="ARBA00023315"/>
    </source>
</evidence>
<accession>A0ABS0NBM6</accession>
<organism evidence="8 9">
    <name type="scientific">Eikenella glucosivorans</name>
    <dbReference type="NCBI Taxonomy" id="2766967"/>
    <lineage>
        <taxon>Bacteria</taxon>
        <taxon>Pseudomonadati</taxon>
        <taxon>Pseudomonadota</taxon>
        <taxon>Betaproteobacteria</taxon>
        <taxon>Neisseriales</taxon>
        <taxon>Neisseriaceae</taxon>
        <taxon>Eikenella</taxon>
    </lineage>
</organism>
<dbReference type="Proteomes" id="UP000768471">
    <property type="component" value="Unassembled WGS sequence"/>
</dbReference>
<protein>
    <submittedName>
        <fullName evidence="8">Thiolase family protein</fullName>
    </submittedName>
</protein>
<evidence type="ECO:0000256" key="5">
    <source>
        <dbReference type="RuleBase" id="RU003557"/>
    </source>
</evidence>
<dbReference type="InterPro" id="IPR020616">
    <property type="entry name" value="Thiolase_N"/>
</dbReference>
<dbReference type="PROSITE" id="PS00737">
    <property type="entry name" value="THIOLASE_2"/>
    <property type="match status" value="1"/>
</dbReference>
<name>A0ABS0NBM6_9NEIS</name>
<dbReference type="InterPro" id="IPR020617">
    <property type="entry name" value="Thiolase_C"/>
</dbReference>
<dbReference type="InterPro" id="IPR002155">
    <property type="entry name" value="Thiolase"/>
</dbReference>
<keyword evidence="4 5" id="KW-0012">Acyltransferase</keyword>
<dbReference type="NCBIfam" id="TIGR01930">
    <property type="entry name" value="AcCoA-C-Actrans"/>
    <property type="match status" value="1"/>
</dbReference>
<evidence type="ECO:0000259" key="6">
    <source>
        <dbReference type="Pfam" id="PF00108"/>
    </source>
</evidence>
<evidence type="ECO:0000313" key="9">
    <source>
        <dbReference type="Proteomes" id="UP000768471"/>
    </source>
</evidence>
<dbReference type="Pfam" id="PF02803">
    <property type="entry name" value="Thiolase_C"/>
    <property type="match status" value="1"/>
</dbReference>
<comment type="pathway">
    <text evidence="1">Lipid metabolism.</text>
</comment>
<evidence type="ECO:0000256" key="2">
    <source>
        <dbReference type="ARBA" id="ARBA00010982"/>
    </source>
</evidence>
<sequence>MREAVIVSAVRTPVGRARGAIASVKAYELGVLTVGEAVKRAGIDPAEIDEIIFGNLLNTDCVNIARVIGLAAGLPISVPGITLNRQCASGLNAIAYAAALIQAGYGDVMVAGGVESDSTRCYIMDRPTAAYQVRPPSWTVPLSAPKEIDIPMGVTAENLAKKYGLTREECDQFAVDSHKKAAAAWDKGYFNEQIIPVTVKSKKGDMVFAKDEPLRPDCNLESLAKLPPAFIKDGIVTAGNSSPMSDGSGAVVVMERKKAEALGLKIWAKVSGFAATGVDPSIMGIGPVSATQKLLKAKGMTLSDIDLIEMNEAFAAQSLSCIRELDMDVSKLNVNGGALALGHPLAGTGGILATKLVYEMERRDVNTGLITFCAGGGQGFSALFERV</sequence>
<evidence type="ECO:0000256" key="3">
    <source>
        <dbReference type="ARBA" id="ARBA00022679"/>
    </source>
</evidence>
<comment type="similarity">
    <text evidence="2 5">Belongs to the thiolase-like superfamily. Thiolase family.</text>
</comment>
<dbReference type="PANTHER" id="PTHR43853">
    <property type="entry name" value="3-KETOACYL-COA THIOLASE, PEROXISOMAL"/>
    <property type="match status" value="1"/>
</dbReference>
<dbReference type="EMBL" id="JACSGR010000006">
    <property type="protein sequence ID" value="MBH5329707.1"/>
    <property type="molecule type" value="Genomic_DNA"/>
</dbReference>
<feature type="domain" description="Thiolase C-terminal" evidence="7">
    <location>
        <begin position="265"/>
        <end position="385"/>
    </location>
</feature>
<dbReference type="InterPro" id="IPR050215">
    <property type="entry name" value="Thiolase-like_sf_Thiolase"/>
</dbReference>
<dbReference type="SUPFAM" id="SSF53901">
    <property type="entry name" value="Thiolase-like"/>
    <property type="match status" value="2"/>
</dbReference>
<dbReference type="Pfam" id="PF00108">
    <property type="entry name" value="Thiolase_N"/>
    <property type="match status" value="1"/>
</dbReference>
<proteinExistence type="inferred from homology"/>
<dbReference type="InterPro" id="IPR020615">
    <property type="entry name" value="Thiolase_acyl_enz_int_AS"/>
</dbReference>
<dbReference type="CDD" id="cd00751">
    <property type="entry name" value="thiolase"/>
    <property type="match status" value="1"/>
</dbReference>
<comment type="caution">
    <text evidence="8">The sequence shown here is derived from an EMBL/GenBank/DDBJ whole genome shotgun (WGS) entry which is preliminary data.</text>
</comment>
<evidence type="ECO:0000256" key="1">
    <source>
        <dbReference type="ARBA" id="ARBA00005189"/>
    </source>
</evidence>
<reference evidence="8 9" key="1">
    <citation type="submission" date="2020-09" db="EMBL/GenBank/DDBJ databases">
        <title>Eikenella S3660 sp. nov., isolated from a throat swab.</title>
        <authorList>
            <person name="Buhl M."/>
        </authorList>
    </citation>
    <scope>NUCLEOTIDE SEQUENCE [LARGE SCALE GENOMIC DNA]</scope>
    <source>
        <strain evidence="8 9">S3360</strain>
    </source>
</reference>
<dbReference type="InterPro" id="IPR016039">
    <property type="entry name" value="Thiolase-like"/>
</dbReference>